<feature type="compositionally biased region" description="Basic and acidic residues" evidence="1">
    <location>
        <begin position="131"/>
        <end position="144"/>
    </location>
</feature>
<feature type="compositionally biased region" description="Basic and acidic residues" evidence="1">
    <location>
        <begin position="284"/>
        <end position="296"/>
    </location>
</feature>
<accession>A0A1D6QRB2</accession>
<feature type="compositionally biased region" description="Basic and acidic residues" evidence="1">
    <location>
        <begin position="183"/>
        <end position="219"/>
    </location>
</feature>
<dbReference type="EMBL" id="CM000780">
    <property type="protein sequence ID" value="AQK60034.1"/>
    <property type="molecule type" value="Genomic_DNA"/>
</dbReference>
<feature type="compositionally biased region" description="Basic residues" evidence="1">
    <location>
        <begin position="239"/>
        <end position="254"/>
    </location>
</feature>
<sequence>TAPARHAPYSTRHIDGVHQQCGDEGSRGRSAGVRRGVACRARGGGGCGRRAVGARWLAGHRAAGRQGRRQVGQHPDGAQGVEARVRGDGAAEDRHPQGQLPDGRAGPGGPLQVLHHHPPRRQPARHRRPQRVQEELDRDPERRQPVHQRPRHHRRAGSPGVEQERVPAFLQLQNPPQQPGAGLRDERPDPRHHAAEQQVLPHEHLREQERGDRQGDDQGPRQQPQHGRHPHRRLEQRDHQRHHHRRRRRLRLHRPREQDHPREGRQVRPGPRHQRRQPGAVQGREGRGGREGDGVHARRHHQRPAHQVVRGLQVVAQGHQVPVPGRHHGQRLLPHHHRPEVLPQQHLRQVRRLQGGRQRRRLQEHPRHLQHAGGHHAQLRQQPALPGRAAHQRRHQVQQVRQQDHVRLQERHRQVHWHGEGARLRLNLLASITHSSSPLSFSLSPVFF</sequence>
<feature type="compositionally biased region" description="Basic and acidic residues" evidence="1">
    <location>
        <begin position="255"/>
        <end position="266"/>
    </location>
</feature>
<name>A0A1D6QRB2_MAIZE</name>
<organism evidence="2">
    <name type="scientific">Zea mays</name>
    <name type="common">Maize</name>
    <dbReference type="NCBI Taxonomy" id="4577"/>
    <lineage>
        <taxon>Eukaryota</taxon>
        <taxon>Viridiplantae</taxon>
        <taxon>Streptophyta</taxon>
        <taxon>Embryophyta</taxon>
        <taxon>Tracheophyta</taxon>
        <taxon>Spermatophyta</taxon>
        <taxon>Magnoliopsida</taxon>
        <taxon>Liliopsida</taxon>
        <taxon>Poales</taxon>
        <taxon>Poaceae</taxon>
        <taxon>PACMAD clade</taxon>
        <taxon>Panicoideae</taxon>
        <taxon>Andropogonodae</taxon>
        <taxon>Andropogoneae</taxon>
        <taxon>Tripsacinae</taxon>
        <taxon>Zea</taxon>
    </lineage>
</organism>
<dbReference type="AlphaFoldDB" id="A0A1D6QRB2"/>
<proteinExistence type="predicted"/>
<feature type="compositionally biased region" description="Basic residues" evidence="1">
    <location>
        <begin position="114"/>
        <end position="130"/>
    </location>
</feature>
<gene>
    <name evidence="2" type="ORF">ZEAMMB73_Zm00001d053662</name>
</gene>
<feature type="compositionally biased region" description="Basic residues" evidence="1">
    <location>
        <begin position="145"/>
        <end position="156"/>
    </location>
</feature>
<feature type="region of interest" description="Disordered" evidence="1">
    <location>
        <begin position="1"/>
        <end position="33"/>
    </location>
</feature>
<protein>
    <submittedName>
        <fullName evidence="2">Uncharacterized protein</fullName>
    </submittedName>
</protein>
<feature type="region of interest" description="Disordered" evidence="1">
    <location>
        <begin position="365"/>
        <end position="395"/>
    </location>
</feature>
<evidence type="ECO:0000256" key="1">
    <source>
        <dbReference type="SAM" id="MobiDB-lite"/>
    </source>
</evidence>
<reference evidence="2" key="1">
    <citation type="submission" date="2015-12" db="EMBL/GenBank/DDBJ databases">
        <title>Update maize B73 reference genome by single molecule sequencing technologies.</title>
        <authorList>
            <consortium name="Maize Genome Sequencing Project"/>
            <person name="Ware D."/>
        </authorList>
    </citation>
    <scope>NUCLEOTIDE SEQUENCE</scope>
    <source>
        <tissue evidence="2">Seedling</tissue>
    </source>
</reference>
<feature type="region of interest" description="Disordered" evidence="1">
    <location>
        <begin position="59"/>
        <end position="306"/>
    </location>
</feature>
<feature type="compositionally biased region" description="Basic and acidic residues" evidence="1">
    <location>
        <begin position="83"/>
        <end position="96"/>
    </location>
</feature>
<evidence type="ECO:0000313" key="2">
    <source>
        <dbReference type="EMBL" id="AQK60034.1"/>
    </source>
</evidence>
<feature type="non-terminal residue" evidence="2">
    <location>
        <position position="1"/>
    </location>
</feature>
<feature type="compositionally biased region" description="Basic residues" evidence="1">
    <location>
        <begin position="368"/>
        <end position="378"/>
    </location>
</feature>